<proteinExistence type="predicted"/>
<reference evidence="1 2" key="1">
    <citation type="submission" date="2016-11" db="EMBL/GenBank/DDBJ databases">
        <title>Complete genome sequence of the aerobically denitrifying bacterium Chelatococcus daeguensis TAD1.</title>
        <authorList>
            <person name="Yang Y."/>
            <person name="Huang S."/>
            <person name="Lin E."/>
        </authorList>
    </citation>
    <scope>NUCLEOTIDE SEQUENCE [LARGE SCALE GENOMIC DNA]</scope>
    <source>
        <strain evidence="1 2">TAD1</strain>
    </source>
</reference>
<dbReference type="RefSeq" id="WP_071924333.1">
    <property type="nucleotide sequence ID" value="NZ_CP018095.1"/>
</dbReference>
<gene>
    <name evidence="1" type="ORF">BOQ54_16695</name>
</gene>
<dbReference type="KEGG" id="cdq:BOQ54_16695"/>
<dbReference type="Pfam" id="PF00300">
    <property type="entry name" value="His_Phos_1"/>
    <property type="match status" value="1"/>
</dbReference>
<protein>
    <submittedName>
        <fullName evidence="1">Histidine phosphatase family protein</fullName>
    </submittedName>
</protein>
<dbReference type="Proteomes" id="UP000182703">
    <property type="component" value="Chromosome"/>
</dbReference>
<name>A0AAC9JS43_9HYPH</name>
<dbReference type="AlphaFoldDB" id="A0AAC9JS43"/>
<sequence length="210" mass="23223">MATAFYLTHPQVAIDPVVPVPEWGLSDRGRERVRDTAGLAWTRRIGRIVSSTERKAVETATILAEHLGLAVEVREAMHENDRSATGFLPPPEFEATANLFFAHPDESIRGWERARDAQRRIVTAVEGALKGEDGSRDVCFVGHGGVGTLLYCHLAGEAITRRFDQAPGGGNLFAFPIFAFDSGPRKVLHGWRPFDQPQRIRPCRRTLAIA</sequence>
<dbReference type="SUPFAM" id="SSF53254">
    <property type="entry name" value="Phosphoglycerate mutase-like"/>
    <property type="match status" value="1"/>
</dbReference>
<dbReference type="InterPro" id="IPR013078">
    <property type="entry name" value="His_Pase_superF_clade-1"/>
</dbReference>
<accession>A0AAC9JS43</accession>
<dbReference type="InterPro" id="IPR029033">
    <property type="entry name" value="His_PPase_superfam"/>
</dbReference>
<organism evidence="1 2">
    <name type="scientific">Chelatococcus daeguensis</name>
    <dbReference type="NCBI Taxonomy" id="444444"/>
    <lineage>
        <taxon>Bacteria</taxon>
        <taxon>Pseudomonadati</taxon>
        <taxon>Pseudomonadota</taxon>
        <taxon>Alphaproteobacteria</taxon>
        <taxon>Hyphomicrobiales</taxon>
        <taxon>Chelatococcaceae</taxon>
        <taxon>Chelatococcus</taxon>
    </lineage>
</organism>
<evidence type="ECO:0000313" key="1">
    <source>
        <dbReference type="EMBL" id="APF38758.1"/>
    </source>
</evidence>
<dbReference type="Gene3D" id="3.40.50.1240">
    <property type="entry name" value="Phosphoglycerate mutase-like"/>
    <property type="match status" value="1"/>
</dbReference>
<dbReference type="EMBL" id="CP018095">
    <property type="protein sequence ID" value="APF38758.1"/>
    <property type="molecule type" value="Genomic_DNA"/>
</dbReference>
<evidence type="ECO:0000313" key="2">
    <source>
        <dbReference type="Proteomes" id="UP000182703"/>
    </source>
</evidence>
<keyword evidence="2" id="KW-1185">Reference proteome</keyword>